<organism evidence="3 4">
    <name type="scientific">Selenihalanaerobacter shriftii</name>
    <dbReference type="NCBI Taxonomy" id="142842"/>
    <lineage>
        <taxon>Bacteria</taxon>
        <taxon>Bacillati</taxon>
        <taxon>Bacillota</taxon>
        <taxon>Clostridia</taxon>
        <taxon>Halanaerobiales</taxon>
        <taxon>Halobacteroidaceae</taxon>
        <taxon>Selenihalanaerobacter</taxon>
    </lineage>
</organism>
<dbReference type="PANTHER" id="PTHR43155">
    <property type="entry name" value="CYCLIC DI-GMP PHOSPHODIESTERASE PA4108-RELATED"/>
    <property type="match status" value="1"/>
</dbReference>
<reference evidence="4" key="1">
    <citation type="submission" date="2017-02" db="EMBL/GenBank/DDBJ databases">
        <authorList>
            <person name="Varghese N."/>
            <person name="Submissions S."/>
        </authorList>
    </citation>
    <scope>NUCLEOTIDE SEQUENCE [LARGE SCALE GENOMIC DNA]</scope>
    <source>
        <strain evidence="4">ATCC BAA-73</strain>
    </source>
</reference>
<dbReference type="NCBIfam" id="TIGR00277">
    <property type="entry name" value="HDIG"/>
    <property type="match status" value="1"/>
</dbReference>
<proteinExistence type="predicted"/>
<dbReference type="InterPro" id="IPR003607">
    <property type="entry name" value="HD/PDEase_dom"/>
</dbReference>
<dbReference type="InterPro" id="IPR006675">
    <property type="entry name" value="HDIG_dom"/>
</dbReference>
<evidence type="ECO:0000313" key="3">
    <source>
        <dbReference type="EMBL" id="SJZ82975.1"/>
    </source>
</evidence>
<dbReference type="PANTHER" id="PTHR43155:SF2">
    <property type="entry name" value="CYCLIC DI-GMP PHOSPHODIESTERASE PA4108"/>
    <property type="match status" value="1"/>
</dbReference>
<dbReference type="SMART" id="SM00471">
    <property type="entry name" value="HDc"/>
    <property type="match status" value="1"/>
</dbReference>
<name>A0A1T4NUY4_9FIRM</name>
<dbReference type="STRING" id="142842.SAMN02745118_01932"/>
<gene>
    <name evidence="3" type="ORF">SAMN02745118_01932</name>
</gene>
<dbReference type="RefSeq" id="WP_159442931.1">
    <property type="nucleotide sequence ID" value="NZ_FUWM01000016.1"/>
</dbReference>
<evidence type="ECO:0000259" key="1">
    <source>
        <dbReference type="PROSITE" id="PS51831"/>
    </source>
</evidence>
<dbReference type="Proteomes" id="UP000190625">
    <property type="component" value="Unassembled WGS sequence"/>
</dbReference>
<protein>
    <submittedName>
        <fullName evidence="3">HDIG domain-containing protein</fullName>
    </submittedName>
</protein>
<dbReference type="PROSITE" id="PS51832">
    <property type="entry name" value="HD_GYP"/>
    <property type="match status" value="1"/>
</dbReference>
<dbReference type="InterPro" id="IPR006674">
    <property type="entry name" value="HD_domain"/>
</dbReference>
<evidence type="ECO:0000313" key="4">
    <source>
        <dbReference type="Proteomes" id="UP000190625"/>
    </source>
</evidence>
<feature type="domain" description="HD-GYP" evidence="2">
    <location>
        <begin position="1"/>
        <end position="190"/>
    </location>
</feature>
<dbReference type="EMBL" id="FUWM01000016">
    <property type="protein sequence ID" value="SJZ82975.1"/>
    <property type="molecule type" value="Genomic_DNA"/>
</dbReference>
<evidence type="ECO:0000259" key="2">
    <source>
        <dbReference type="PROSITE" id="PS51832"/>
    </source>
</evidence>
<dbReference type="Gene3D" id="1.10.3210.10">
    <property type="entry name" value="Hypothetical protein af1432"/>
    <property type="match status" value="1"/>
</dbReference>
<dbReference type="AlphaFoldDB" id="A0A1T4NUY4"/>
<keyword evidence="4" id="KW-1185">Reference proteome</keyword>
<feature type="domain" description="HD" evidence="1">
    <location>
        <begin position="20"/>
        <end position="142"/>
    </location>
</feature>
<dbReference type="Pfam" id="PF13487">
    <property type="entry name" value="HD_5"/>
    <property type="match status" value="1"/>
</dbReference>
<dbReference type="CDD" id="cd00077">
    <property type="entry name" value="HDc"/>
    <property type="match status" value="1"/>
</dbReference>
<dbReference type="PROSITE" id="PS51831">
    <property type="entry name" value="HD"/>
    <property type="match status" value="1"/>
</dbReference>
<sequence>MVDTLAKAFIETIKLKDLYTFNHSKNVCKYSLRIGEELNLEKVTLDNLRYASLLHDIGKVSIPETILHKSTSLTEKEYIEIKKHSMIGANLLKKMNLNDEIVKGVRHHHEFINGQGYPNGLKKEGIPLIARIISIADAFDAMTSTRPYRGPLSTKKTLKELNECRGIQFDSEIVDVFINLIKKGDLLATG</sequence>
<accession>A0A1T4NUY4</accession>
<dbReference type="InterPro" id="IPR037522">
    <property type="entry name" value="HD_GYP_dom"/>
</dbReference>
<dbReference type="SUPFAM" id="SSF109604">
    <property type="entry name" value="HD-domain/PDEase-like"/>
    <property type="match status" value="1"/>
</dbReference>
<dbReference type="OrthoDB" id="10822at2"/>